<sequence length="152" mass="17640">MQERRDMHHRPGQAQILPTLPTKNVRQCWRVNVGMSMFNSGKNVTEPNRNSVCDTELRFGKKFNEKMNISSASLTLLPLENCIKQGNCTVNIDTRKNCQHCRLKKCVNVGKNLTEAENLSLNFNSVCDTELWFDLHQYSNYFKENQNDELEL</sequence>
<evidence type="ECO:0000256" key="3">
    <source>
        <dbReference type="ARBA" id="ARBA00022833"/>
    </source>
</evidence>
<evidence type="ECO:0000256" key="7">
    <source>
        <dbReference type="ARBA" id="ARBA00023170"/>
    </source>
</evidence>
<dbReference type="Pfam" id="PF00105">
    <property type="entry name" value="zf-C4"/>
    <property type="match status" value="1"/>
</dbReference>
<dbReference type="SMART" id="SM00399">
    <property type="entry name" value="ZnF_C4"/>
    <property type="match status" value="1"/>
</dbReference>
<keyword evidence="8" id="KW-0539">Nucleus</keyword>
<feature type="domain" description="Nuclear receptor" evidence="9">
    <location>
        <begin position="47"/>
        <end position="114"/>
    </location>
</feature>
<organism evidence="10 11">
    <name type="scientific">Brachionus plicatilis</name>
    <name type="common">Marine rotifer</name>
    <name type="synonym">Brachionus muelleri</name>
    <dbReference type="NCBI Taxonomy" id="10195"/>
    <lineage>
        <taxon>Eukaryota</taxon>
        <taxon>Metazoa</taxon>
        <taxon>Spiralia</taxon>
        <taxon>Gnathifera</taxon>
        <taxon>Rotifera</taxon>
        <taxon>Eurotatoria</taxon>
        <taxon>Monogononta</taxon>
        <taxon>Pseudotrocha</taxon>
        <taxon>Ploima</taxon>
        <taxon>Brachionidae</taxon>
        <taxon>Brachionus</taxon>
    </lineage>
</organism>
<keyword evidence="5" id="KW-0238">DNA-binding</keyword>
<proteinExistence type="predicted"/>
<dbReference type="OrthoDB" id="6355676at2759"/>
<evidence type="ECO:0000256" key="2">
    <source>
        <dbReference type="ARBA" id="ARBA00022771"/>
    </source>
</evidence>
<accession>A0A3M7SJK4</accession>
<keyword evidence="2" id="KW-0863">Zinc-finger</keyword>
<evidence type="ECO:0000256" key="4">
    <source>
        <dbReference type="ARBA" id="ARBA00023015"/>
    </source>
</evidence>
<dbReference type="InterPro" id="IPR013088">
    <property type="entry name" value="Znf_NHR/GATA"/>
</dbReference>
<evidence type="ECO:0000256" key="5">
    <source>
        <dbReference type="ARBA" id="ARBA00023125"/>
    </source>
</evidence>
<evidence type="ECO:0000256" key="8">
    <source>
        <dbReference type="ARBA" id="ARBA00023242"/>
    </source>
</evidence>
<keyword evidence="3" id="KW-0862">Zinc</keyword>
<evidence type="ECO:0000256" key="1">
    <source>
        <dbReference type="ARBA" id="ARBA00022723"/>
    </source>
</evidence>
<keyword evidence="4" id="KW-0805">Transcription regulation</keyword>
<keyword evidence="7" id="KW-0675">Receptor</keyword>
<dbReference type="EMBL" id="REGN01001277">
    <property type="protein sequence ID" value="RNA35885.1"/>
    <property type="molecule type" value="Genomic_DNA"/>
</dbReference>
<keyword evidence="6" id="KW-0804">Transcription</keyword>
<dbReference type="Proteomes" id="UP000276133">
    <property type="component" value="Unassembled WGS sequence"/>
</dbReference>
<dbReference type="InterPro" id="IPR001628">
    <property type="entry name" value="Znf_hrmn_rcpt"/>
</dbReference>
<dbReference type="GO" id="GO:0008270">
    <property type="term" value="F:zinc ion binding"/>
    <property type="evidence" value="ECO:0007669"/>
    <property type="project" value="UniProtKB-KW"/>
</dbReference>
<protein>
    <recommendedName>
        <fullName evidence="9">Nuclear receptor domain-containing protein</fullName>
    </recommendedName>
</protein>
<dbReference type="AlphaFoldDB" id="A0A3M7SJK4"/>
<evidence type="ECO:0000313" key="10">
    <source>
        <dbReference type="EMBL" id="RNA35885.1"/>
    </source>
</evidence>
<reference evidence="10 11" key="1">
    <citation type="journal article" date="2018" name="Sci. Rep.">
        <title>Genomic signatures of local adaptation to the degree of environmental predictability in rotifers.</title>
        <authorList>
            <person name="Franch-Gras L."/>
            <person name="Hahn C."/>
            <person name="Garcia-Roger E.M."/>
            <person name="Carmona M.J."/>
            <person name="Serra M."/>
            <person name="Gomez A."/>
        </authorList>
    </citation>
    <scope>NUCLEOTIDE SEQUENCE [LARGE SCALE GENOMIC DNA]</scope>
    <source>
        <strain evidence="10">HYR1</strain>
    </source>
</reference>
<dbReference type="GO" id="GO:0043565">
    <property type="term" value="F:sequence-specific DNA binding"/>
    <property type="evidence" value="ECO:0007669"/>
    <property type="project" value="InterPro"/>
</dbReference>
<name>A0A3M7SJK4_BRAPC</name>
<dbReference type="GO" id="GO:0003700">
    <property type="term" value="F:DNA-binding transcription factor activity"/>
    <property type="evidence" value="ECO:0007669"/>
    <property type="project" value="InterPro"/>
</dbReference>
<dbReference type="SUPFAM" id="SSF57716">
    <property type="entry name" value="Glucocorticoid receptor-like (DNA-binding domain)"/>
    <property type="match status" value="1"/>
</dbReference>
<keyword evidence="11" id="KW-1185">Reference proteome</keyword>
<keyword evidence="1" id="KW-0479">Metal-binding</keyword>
<comment type="caution">
    <text evidence="10">The sequence shown here is derived from an EMBL/GenBank/DDBJ whole genome shotgun (WGS) entry which is preliminary data.</text>
</comment>
<evidence type="ECO:0000313" key="11">
    <source>
        <dbReference type="Proteomes" id="UP000276133"/>
    </source>
</evidence>
<gene>
    <name evidence="10" type="ORF">BpHYR1_003101</name>
</gene>
<evidence type="ECO:0000259" key="9">
    <source>
        <dbReference type="SMART" id="SM00399"/>
    </source>
</evidence>
<dbReference type="Gene3D" id="3.30.50.10">
    <property type="entry name" value="Erythroid Transcription Factor GATA-1, subunit A"/>
    <property type="match status" value="1"/>
</dbReference>
<evidence type="ECO:0000256" key="6">
    <source>
        <dbReference type="ARBA" id="ARBA00023163"/>
    </source>
</evidence>